<evidence type="ECO:0000256" key="1">
    <source>
        <dbReference type="ARBA" id="ARBA00006484"/>
    </source>
</evidence>
<dbReference type="PRINTS" id="PR00080">
    <property type="entry name" value="SDRFAMILY"/>
</dbReference>
<dbReference type="InterPro" id="IPR036291">
    <property type="entry name" value="NAD(P)-bd_dom_sf"/>
</dbReference>
<proteinExistence type="inferred from homology"/>
<accession>A0A846X7Y8</accession>
<dbReference type="EMBL" id="JAAXOO010000001">
    <property type="protein sequence ID" value="NKY31597.1"/>
    <property type="molecule type" value="Genomic_DNA"/>
</dbReference>
<evidence type="ECO:0000313" key="3">
    <source>
        <dbReference type="EMBL" id="NKY31597.1"/>
    </source>
</evidence>
<dbReference type="CDD" id="cd05233">
    <property type="entry name" value="SDR_c"/>
    <property type="match status" value="1"/>
</dbReference>
<dbReference type="PRINTS" id="PR00081">
    <property type="entry name" value="GDHRDH"/>
</dbReference>
<dbReference type="RefSeq" id="WP_068035923.1">
    <property type="nucleotide sequence ID" value="NZ_JAAXOO010000001.1"/>
</dbReference>
<dbReference type="Proteomes" id="UP000565715">
    <property type="component" value="Unassembled WGS sequence"/>
</dbReference>
<reference evidence="3 4" key="1">
    <citation type="submission" date="2020-04" db="EMBL/GenBank/DDBJ databases">
        <title>MicrobeNet Type strains.</title>
        <authorList>
            <person name="Nicholson A.C."/>
        </authorList>
    </citation>
    <scope>NUCLEOTIDE SEQUENCE [LARGE SCALE GENOMIC DNA]</scope>
    <source>
        <strain evidence="3 4">DSM 45078</strain>
    </source>
</reference>
<dbReference type="FunFam" id="3.40.50.720:FF:000084">
    <property type="entry name" value="Short-chain dehydrogenase reductase"/>
    <property type="match status" value="1"/>
</dbReference>
<dbReference type="PANTHER" id="PTHR24321">
    <property type="entry name" value="DEHYDROGENASES, SHORT CHAIN"/>
    <property type="match status" value="1"/>
</dbReference>
<keyword evidence="2" id="KW-0560">Oxidoreductase</keyword>
<sequence>MVAHHAVVTGGASGIGAAVVERLLARGLKVSVFDLGEPRAAREGVDYYRVDVTDRQAVESALAQASVPSSAPDVLVTSHGIRGSFVPALELDPEQLRRLFDVHVLGTFLVASAFARPLLAAGDSGSIVTISSTTAYGGWHRQADYGTAKAAVRQLTANLAVEWAPLIRVTSVAPGHTRTPMVQDMIDNGYDISATEARTPLGRLCTPDEMARSIEHLALDATFVTGVCLPVDGGWTTVGK</sequence>
<dbReference type="PROSITE" id="PS00061">
    <property type="entry name" value="ADH_SHORT"/>
    <property type="match status" value="1"/>
</dbReference>
<dbReference type="PANTHER" id="PTHR24321:SF8">
    <property type="entry name" value="ESTRADIOL 17-BETA-DEHYDROGENASE 8-RELATED"/>
    <property type="match status" value="1"/>
</dbReference>
<dbReference type="SUPFAM" id="SSF51735">
    <property type="entry name" value="NAD(P)-binding Rossmann-fold domains"/>
    <property type="match status" value="1"/>
</dbReference>
<dbReference type="Pfam" id="PF13561">
    <property type="entry name" value="adh_short_C2"/>
    <property type="match status" value="1"/>
</dbReference>
<dbReference type="AlphaFoldDB" id="A0A846X7Y8"/>
<dbReference type="InterPro" id="IPR020904">
    <property type="entry name" value="Sc_DH/Rdtase_CS"/>
</dbReference>
<organism evidence="3 4">
    <name type="scientific">Nocardia speluncae</name>
    <dbReference type="NCBI Taxonomy" id="419477"/>
    <lineage>
        <taxon>Bacteria</taxon>
        <taxon>Bacillati</taxon>
        <taxon>Actinomycetota</taxon>
        <taxon>Actinomycetes</taxon>
        <taxon>Mycobacteriales</taxon>
        <taxon>Nocardiaceae</taxon>
        <taxon>Nocardia</taxon>
    </lineage>
</organism>
<keyword evidence="4" id="KW-1185">Reference proteome</keyword>
<protein>
    <submittedName>
        <fullName evidence="3">SDR family oxidoreductase</fullName>
    </submittedName>
</protein>
<comment type="similarity">
    <text evidence="1">Belongs to the short-chain dehydrogenases/reductases (SDR) family.</text>
</comment>
<comment type="caution">
    <text evidence="3">The sequence shown here is derived from an EMBL/GenBank/DDBJ whole genome shotgun (WGS) entry which is preliminary data.</text>
</comment>
<dbReference type="InterPro" id="IPR002347">
    <property type="entry name" value="SDR_fam"/>
</dbReference>
<evidence type="ECO:0000313" key="4">
    <source>
        <dbReference type="Proteomes" id="UP000565715"/>
    </source>
</evidence>
<dbReference type="GO" id="GO:0016491">
    <property type="term" value="F:oxidoreductase activity"/>
    <property type="evidence" value="ECO:0007669"/>
    <property type="project" value="UniProtKB-KW"/>
</dbReference>
<gene>
    <name evidence="3" type="ORF">HGA13_00710</name>
</gene>
<dbReference type="Gene3D" id="3.40.50.720">
    <property type="entry name" value="NAD(P)-binding Rossmann-like Domain"/>
    <property type="match status" value="1"/>
</dbReference>
<evidence type="ECO:0000256" key="2">
    <source>
        <dbReference type="ARBA" id="ARBA00023002"/>
    </source>
</evidence>
<name>A0A846X7Y8_9NOCA</name>